<dbReference type="Gene3D" id="3.40.50.720">
    <property type="entry name" value="NAD(P)-binding Rossmann-like Domain"/>
    <property type="match status" value="1"/>
</dbReference>
<dbReference type="InterPro" id="IPR057326">
    <property type="entry name" value="KR_dom"/>
</dbReference>
<organism evidence="5 6">
    <name type="scientific">Pseudidiomarina woesei</name>
    <dbReference type="NCBI Taxonomy" id="1381080"/>
    <lineage>
        <taxon>Bacteria</taxon>
        <taxon>Pseudomonadati</taxon>
        <taxon>Pseudomonadota</taxon>
        <taxon>Gammaproteobacteria</taxon>
        <taxon>Alteromonadales</taxon>
        <taxon>Idiomarinaceae</taxon>
        <taxon>Pseudidiomarina</taxon>
    </lineage>
</organism>
<dbReference type="PROSITE" id="PS00061">
    <property type="entry name" value="ADH_SHORT"/>
    <property type="match status" value="1"/>
</dbReference>
<dbReference type="SMART" id="SM00822">
    <property type="entry name" value="PKS_KR"/>
    <property type="match status" value="1"/>
</dbReference>
<dbReference type="AlphaFoldDB" id="A0A0K6H338"/>
<evidence type="ECO:0000313" key="6">
    <source>
        <dbReference type="Proteomes" id="UP000182598"/>
    </source>
</evidence>
<dbReference type="Pfam" id="PF00106">
    <property type="entry name" value="adh_short"/>
    <property type="match status" value="1"/>
</dbReference>
<dbReference type="InterPro" id="IPR002347">
    <property type="entry name" value="SDR_fam"/>
</dbReference>
<evidence type="ECO:0000256" key="3">
    <source>
        <dbReference type="RuleBase" id="RU000363"/>
    </source>
</evidence>
<dbReference type="PANTHER" id="PTHR44196:SF1">
    <property type="entry name" value="DEHYDROGENASE_REDUCTASE SDR FAMILY MEMBER 7B"/>
    <property type="match status" value="1"/>
</dbReference>
<dbReference type="InterPro" id="IPR020904">
    <property type="entry name" value="Sc_DH/Rdtase_CS"/>
</dbReference>
<evidence type="ECO:0000259" key="4">
    <source>
        <dbReference type="SMART" id="SM00822"/>
    </source>
</evidence>
<dbReference type="GO" id="GO:0016491">
    <property type="term" value="F:oxidoreductase activity"/>
    <property type="evidence" value="ECO:0007669"/>
    <property type="project" value="UniProtKB-KW"/>
</dbReference>
<evidence type="ECO:0000256" key="1">
    <source>
        <dbReference type="ARBA" id="ARBA00006484"/>
    </source>
</evidence>
<feature type="domain" description="Ketoreductase" evidence="4">
    <location>
        <begin position="9"/>
        <end position="198"/>
    </location>
</feature>
<dbReference type="OrthoDB" id="4690547at2"/>
<dbReference type="PANTHER" id="PTHR44196">
    <property type="entry name" value="DEHYDROGENASE/REDUCTASE SDR FAMILY MEMBER 7B"/>
    <property type="match status" value="1"/>
</dbReference>
<dbReference type="NCBIfam" id="NF006565">
    <property type="entry name" value="PRK09072.1"/>
    <property type="match status" value="1"/>
</dbReference>
<dbReference type="InterPro" id="IPR036291">
    <property type="entry name" value="NAD(P)-bd_dom_sf"/>
</dbReference>
<dbReference type="EMBL" id="CYHB01000002">
    <property type="protein sequence ID" value="CUA85236.1"/>
    <property type="molecule type" value="Genomic_DNA"/>
</dbReference>
<dbReference type="RefSeq" id="WP_055438817.1">
    <property type="nucleotide sequence ID" value="NZ_CYHB01000002.1"/>
</dbReference>
<sequence length="268" mass="29483">MPKLNWQQQHIILTGAAGGLGQSLVKALSERGAKVLLVGRNEAALQALGNVYQQSYYVLDLTQPDALVQLQAYVEQQRSTQLPVTGVINNAAINHAGLLSQQSAEHIHSVIQTNLIVPMQLTAALLPYLPKQRGWFLNMGSVFGSLGYPGQTLYCASKFGLRGFTEALQRELGAHGPKLMYCAPRAISTTFNDGITAELNERLHTHADSPAVVAAHVLRQIETQQQLVVIGWPERLFVWLNGWLPSLVANGMKKPQKLLYQLTQEQSK</sequence>
<dbReference type="SUPFAM" id="SSF51735">
    <property type="entry name" value="NAD(P)-binding Rossmann-fold domains"/>
    <property type="match status" value="1"/>
</dbReference>
<name>A0A0K6H338_9GAMM</name>
<evidence type="ECO:0000256" key="2">
    <source>
        <dbReference type="ARBA" id="ARBA00023002"/>
    </source>
</evidence>
<accession>A0A0K6H338</accession>
<reference evidence="6" key="1">
    <citation type="submission" date="2015-08" db="EMBL/GenBank/DDBJ databases">
        <authorList>
            <person name="Varghese N."/>
        </authorList>
    </citation>
    <scope>NUCLEOTIDE SEQUENCE [LARGE SCALE GENOMIC DNA]</scope>
    <source>
        <strain evidence="6">DSM 27808</strain>
    </source>
</reference>
<dbReference type="PRINTS" id="PR00080">
    <property type="entry name" value="SDRFAMILY"/>
</dbReference>
<dbReference type="PRINTS" id="PR00081">
    <property type="entry name" value="GDHRDH"/>
</dbReference>
<dbReference type="CDD" id="cd05233">
    <property type="entry name" value="SDR_c"/>
    <property type="match status" value="1"/>
</dbReference>
<keyword evidence="2" id="KW-0560">Oxidoreductase</keyword>
<keyword evidence="6" id="KW-1185">Reference proteome</keyword>
<gene>
    <name evidence="5" type="ORF">Ga0061064_1160</name>
</gene>
<dbReference type="GO" id="GO:0016020">
    <property type="term" value="C:membrane"/>
    <property type="evidence" value="ECO:0007669"/>
    <property type="project" value="TreeGrafter"/>
</dbReference>
<evidence type="ECO:0000313" key="5">
    <source>
        <dbReference type="EMBL" id="CUA85236.1"/>
    </source>
</evidence>
<protein>
    <submittedName>
        <fullName evidence="5">Short-chain dehydrogenase</fullName>
    </submittedName>
</protein>
<comment type="similarity">
    <text evidence="1 3">Belongs to the short-chain dehydrogenases/reductases (SDR) family.</text>
</comment>
<dbReference type="Proteomes" id="UP000182598">
    <property type="component" value="Unassembled WGS sequence"/>
</dbReference>
<proteinExistence type="inferred from homology"/>